<feature type="binding site" evidence="1">
    <location>
        <position position="268"/>
    </location>
    <ligand>
        <name>Mg(2+)</name>
        <dbReference type="ChEBI" id="CHEBI:18420"/>
        <label>1</label>
    </ligand>
</feature>
<keyword evidence="1" id="KW-0460">Magnesium</keyword>
<comment type="caution">
    <text evidence="2">The sequence shown here is derived from an EMBL/GenBank/DDBJ whole genome shotgun (WGS) entry which is preliminary data.</text>
</comment>
<dbReference type="AlphaFoldDB" id="A0AAW9QWV8"/>
<feature type="binding site" evidence="1">
    <location>
        <position position="56"/>
    </location>
    <ligand>
        <name>Mg(2+)</name>
        <dbReference type="ChEBI" id="CHEBI:18420"/>
        <label>1</label>
    </ligand>
</feature>
<dbReference type="SUPFAM" id="SSF101478">
    <property type="entry name" value="ADP-ribosylglycohydrolase"/>
    <property type="match status" value="1"/>
</dbReference>
<feature type="binding site" evidence="1">
    <location>
        <position position="57"/>
    </location>
    <ligand>
        <name>Mg(2+)</name>
        <dbReference type="ChEBI" id="CHEBI:18420"/>
        <label>1</label>
    </ligand>
</feature>
<evidence type="ECO:0000313" key="3">
    <source>
        <dbReference type="Proteomes" id="UP001328733"/>
    </source>
</evidence>
<dbReference type="EMBL" id="JBAFSM010000024">
    <property type="protein sequence ID" value="MEG3438183.1"/>
    <property type="molecule type" value="Genomic_DNA"/>
</dbReference>
<comment type="cofactor">
    <cofactor evidence="1">
        <name>Mg(2+)</name>
        <dbReference type="ChEBI" id="CHEBI:18420"/>
    </cofactor>
    <text evidence="1">Binds 2 magnesium ions per subunit.</text>
</comment>
<dbReference type="PANTHER" id="PTHR16222:SF12">
    <property type="entry name" value="ADP-RIBOSYLGLYCOHYDROLASE-RELATED"/>
    <property type="match status" value="1"/>
</dbReference>
<gene>
    <name evidence="2" type="ORF">V0288_13725</name>
</gene>
<feature type="binding site" evidence="1">
    <location>
        <position position="266"/>
    </location>
    <ligand>
        <name>Mg(2+)</name>
        <dbReference type="ChEBI" id="CHEBI:18420"/>
        <label>1</label>
    </ligand>
</feature>
<dbReference type="Proteomes" id="UP001328733">
    <property type="component" value="Unassembled WGS sequence"/>
</dbReference>
<keyword evidence="3" id="KW-1185">Reference proteome</keyword>
<dbReference type="Gene3D" id="1.10.4080.10">
    <property type="entry name" value="ADP-ribosylation/Crystallin J1"/>
    <property type="match status" value="1"/>
</dbReference>
<sequence length="355" mass="38516">MSSGLTRSEQLKGCLLGMAIGDALGLPYEGLLPRRALKLFGPPDRFHLLGSYGLVSDDTEHACITAQAIISSGGNTAIFCRELAWRLRFWLLGLPAGIGFATLRALLKLWLGFPPNHSGVFSAGNGPAMRAPMLGVAIKDREILRELVRVSTRLTHTDPKAEQGAWVIALTTRLVCESEIVNPEEFLTVMEAFLGEEAEELLGLLRRAVASVGEGESTREFARSLGLERGITGYIFHTVPMVIHAWLSHPRDYTGAIQSLIECGGDTDSTAAIAGGILGASLGMSAIPRQWLSHLGEWPRTVRWMERLADTLAVTISTGQRSRPPGLPLIGLWLRNLGFLAIVLGHGLRRLAPPY</sequence>
<dbReference type="RefSeq" id="WP_332865664.1">
    <property type="nucleotide sequence ID" value="NZ_JBAFSM010000024.1"/>
</dbReference>
<evidence type="ECO:0000313" key="2">
    <source>
        <dbReference type="EMBL" id="MEG3438183.1"/>
    </source>
</evidence>
<evidence type="ECO:0000256" key="1">
    <source>
        <dbReference type="PIRSR" id="PIRSR605502-1"/>
    </source>
</evidence>
<protein>
    <submittedName>
        <fullName evidence="2">ADP-ribosylglycohydrolase family protein</fullName>
    </submittedName>
</protein>
<dbReference type="InterPro" id="IPR036705">
    <property type="entry name" value="Ribosyl_crysJ1_sf"/>
</dbReference>
<dbReference type="GO" id="GO:0046872">
    <property type="term" value="F:metal ion binding"/>
    <property type="evidence" value="ECO:0007669"/>
    <property type="project" value="UniProtKB-KW"/>
</dbReference>
<name>A0AAW9QWV8_9CHRO</name>
<dbReference type="Pfam" id="PF03747">
    <property type="entry name" value="ADP_ribosyl_GH"/>
    <property type="match status" value="1"/>
</dbReference>
<proteinExistence type="predicted"/>
<organism evidence="2 3">
    <name type="scientific">Pannus brasiliensis CCIBt3594</name>
    <dbReference type="NCBI Taxonomy" id="1427578"/>
    <lineage>
        <taxon>Bacteria</taxon>
        <taxon>Bacillati</taxon>
        <taxon>Cyanobacteriota</taxon>
        <taxon>Cyanophyceae</taxon>
        <taxon>Oscillatoriophycideae</taxon>
        <taxon>Chroococcales</taxon>
        <taxon>Microcystaceae</taxon>
        <taxon>Pannus</taxon>
    </lineage>
</organism>
<feature type="binding site" evidence="1">
    <location>
        <position position="269"/>
    </location>
    <ligand>
        <name>Mg(2+)</name>
        <dbReference type="ChEBI" id="CHEBI:18420"/>
        <label>1</label>
    </ligand>
</feature>
<reference evidence="2 3" key="1">
    <citation type="submission" date="2024-01" db="EMBL/GenBank/DDBJ databases">
        <title>Genomic insights into the taxonomy and metabolism of the cyanobacterium Pannus brasiliensis CCIBt3594.</title>
        <authorList>
            <person name="Machado M."/>
            <person name="Botero N.B."/>
            <person name="Andreote A.P.D."/>
            <person name="Feitosa A.M.T."/>
            <person name="Popin R."/>
            <person name="Sivonen K."/>
            <person name="Fiore M.F."/>
        </authorList>
    </citation>
    <scope>NUCLEOTIDE SEQUENCE [LARGE SCALE GENOMIC DNA]</scope>
    <source>
        <strain evidence="2 3">CCIBt3594</strain>
    </source>
</reference>
<feature type="binding site" evidence="1">
    <location>
        <position position="58"/>
    </location>
    <ligand>
        <name>Mg(2+)</name>
        <dbReference type="ChEBI" id="CHEBI:18420"/>
        <label>1</label>
    </ligand>
</feature>
<dbReference type="InterPro" id="IPR005502">
    <property type="entry name" value="Ribosyl_crysJ1"/>
</dbReference>
<dbReference type="InterPro" id="IPR050792">
    <property type="entry name" value="ADP-ribosylglycohydrolase"/>
</dbReference>
<dbReference type="PANTHER" id="PTHR16222">
    <property type="entry name" value="ADP-RIBOSYLGLYCOHYDROLASE"/>
    <property type="match status" value="1"/>
</dbReference>
<accession>A0AAW9QWV8</accession>
<keyword evidence="1" id="KW-0479">Metal-binding</keyword>